<keyword evidence="2 4" id="KW-0378">Hydrolase</keyword>
<dbReference type="PANTHER" id="PTHR31297">
    <property type="entry name" value="GLUCAN ENDO-1,6-BETA-GLUCOSIDASE B"/>
    <property type="match status" value="1"/>
</dbReference>
<dbReference type="GO" id="GO:0005576">
    <property type="term" value="C:extracellular region"/>
    <property type="evidence" value="ECO:0007669"/>
    <property type="project" value="TreeGrafter"/>
</dbReference>
<feature type="signal peptide" evidence="6">
    <location>
        <begin position="1"/>
        <end position="22"/>
    </location>
</feature>
<protein>
    <submittedName>
        <fullName evidence="8">Glycoside hydrolase</fullName>
    </submittedName>
</protein>
<dbReference type="Proteomes" id="UP000613580">
    <property type="component" value="Unassembled WGS sequence"/>
</dbReference>
<gene>
    <name evidence="8" type="ORF">HMN09_00067800</name>
</gene>
<evidence type="ECO:0000313" key="8">
    <source>
        <dbReference type="EMBL" id="KAF7322884.1"/>
    </source>
</evidence>
<reference evidence="8" key="1">
    <citation type="submission" date="2020-05" db="EMBL/GenBank/DDBJ databases">
        <title>Mycena genomes resolve the evolution of fungal bioluminescence.</title>
        <authorList>
            <person name="Tsai I.J."/>
        </authorList>
    </citation>
    <scope>NUCLEOTIDE SEQUENCE</scope>
    <source>
        <strain evidence="8">110903Hualien_Pintung</strain>
    </source>
</reference>
<dbReference type="AlphaFoldDB" id="A0A8H6WSD6"/>
<dbReference type="Pfam" id="PF00150">
    <property type="entry name" value="Cellulase"/>
    <property type="match status" value="1"/>
</dbReference>
<dbReference type="GO" id="GO:0009986">
    <property type="term" value="C:cell surface"/>
    <property type="evidence" value="ECO:0007669"/>
    <property type="project" value="TreeGrafter"/>
</dbReference>
<evidence type="ECO:0000256" key="3">
    <source>
        <dbReference type="ARBA" id="ARBA00023295"/>
    </source>
</evidence>
<feature type="region of interest" description="Disordered" evidence="5">
    <location>
        <begin position="480"/>
        <end position="502"/>
    </location>
</feature>
<dbReference type="InterPro" id="IPR050386">
    <property type="entry name" value="Glycosyl_hydrolase_5"/>
</dbReference>
<feature type="compositionally biased region" description="Basic and acidic residues" evidence="5">
    <location>
        <begin position="492"/>
        <end position="502"/>
    </location>
</feature>
<dbReference type="OrthoDB" id="1887033at2759"/>
<evidence type="ECO:0000256" key="1">
    <source>
        <dbReference type="ARBA" id="ARBA00005641"/>
    </source>
</evidence>
<keyword evidence="3 4" id="KW-0326">Glycosidase</keyword>
<evidence type="ECO:0000256" key="5">
    <source>
        <dbReference type="SAM" id="MobiDB-lite"/>
    </source>
</evidence>
<feature type="chain" id="PRO_5034825298" evidence="6">
    <location>
        <begin position="23"/>
        <end position="502"/>
    </location>
</feature>
<evidence type="ECO:0000256" key="6">
    <source>
        <dbReference type="SAM" id="SignalP"/>
    </source>
</evidence>
<dbReference type="InterPro" id="IPR017853">
    <property type="entry name" value="GH"/>
</dbReference>
<comment type="caution">
    <text evidence="8">The sequence shown here is derived from an EMBL/GenBank/DDBJ whole genome shotgun (WGS) entry which is preliminary data.</text>
</comment>
<dbReference type="EMBL" id="JACAZE010000001">
    <property type="protein sequence ID" value="KAF7322884.1"/>
    <property type="molecule type" value="Genomic_DNA"/>
</dbReference>
<evidence type="ECO:0000313" key="9">
    <source>
        <dbReference type="Proteomes" id="UP000613580"/>
    </source>
</evidence>
<dbReference type="Gene3D" id="3.20.20.80">
    <property type="entry name" value="Glycosidases"/>
    <property type="match status" value="1"/>
</dbReference>
<dbReference type="InterPro" id="IPR001547">
    <property type="entry name" value="Glyco_hydro_5"/>
</dbReference>
<dbReference type="GO" id="GO:0046557">
    <property type="term" value="F:glucan endo-1,6-beta-glucosidase activity"/>
    <property type="evidence" value="ECO:0007669"/>
    <property type="project" value="TreeGrafter"/>
</dbReference>
<keyword evidence="9" id="KW-1185">Reference proteome</keyword>
<accession>A0A8H6WSD6</accession>
<comment type="similarity">
    <text evidence="1 4">Belongs to the glycosyl hydrolase 5 (cellulase A) family.</text>
</comment>
<organism evidence="8 9">
    <name type="scientific">Mycena chlorophos</name>
    <name type="common">Agaric fungus</name>
    <name type="synonym">Agaricus chlorophos</name>
    <dbReference type="NCBI Taxonomy" id="658473"/>
    <lineage>
        <taxon>Eukaryota</taxon>
        <taxon>Fungi</taxon>
        <taxon>Dikarya</taxon>
        <taxon>Basidiomycota</taxon>
        <taxon>Agaricomycotina</taxon>
        <taxon>Agaricomycetes</taxon>
        <taxon>Agaricomycetidae</taxon>
        <taxon>Agaricales</taxon>
        <taxon>Marasmiineae</taxon>
        <taxon>Mycenaceae</taxon>
        <taxon>Mycena</taxon>
    </lineage>
</organism>
<sequence length="502" mass="55692">MKPGVLFALPLLLLYHAYTTRATDRCDDSAEISPRSVSPFPPFDANYASILRYRRSFGVNLGSVFVSEKWMSPSIFPPNATSELDVASGWGSTSCASQILENHWATSITEQDLYNLRSIGINSVRIPIGYWTLCGAQPELCENTAFESVAAVYTNAWSYLVDLINLAAEYDIGVLVDLHGAPGSQNGQPHSGISDRHTGMFSDSASWDKTIDVLKFLAEQLCEVTNVVGIEVLNEPANDKQLWNFYTQAIDAMRSVSSCAQTLPLYIHDAFDLQRYAPFVAQRNDFVVLDHHSYFVFTAEESNESASNLTQKLLTVVQPTLANPSLRGNLVIDEWSCALTPRSLSYESDPQAARKTFCETQQAVYQNTSAGWSFWSLHLEQCHADWCFTAAVGRALPATFFPQKSYALDNGGGRSRRDEVEHRFAVIAARWKRDSGDPHQRSWNLGYSDGMETGGRFAAAGSQLGFVGQFMLEQIQMHGQDVTPGTEPDYQDGFREGLSDSQ</sequence>
<feature type="domain" description="Glycoside hydrolase family 5" evidence="7">
    <location>
        <begin position="100"/>
        <end position="338"/>
    </location>
</feature>
<evidence type="ECO:0000259" key="7">
    <source>
        <dbReference type="Pfam" id="PF00150"/>
    </source>
</evidence>
<dbReference type="SUPFAM" id="SSF51445">
    <property type="entry name" value="(Trans)glycosidases"/>
    <property type="match status" value="1"/>
</dbReference>
<dbReference type="PANTHER" id="PTHR31297:SF43">
    <property type="entry name" value="GLUCAN 1,3-BETA-GLUCOSIDASE 3"/>
    <property type="match status" value="1"/>
</dbReference>
<dbReference type="GO" id="GO:0009251">
    <property type="term" value="P:glucan catabolic process"/>
    <property type="evidence" value="ECO:0007669"/>
    <property type="project" value="TreeGrafter"/>
</dbReference>
<name>A0A8H6WSD6_MYCCL</name>
<evidence type="ECO:0000256" key="2">
    <source>
        <dbReference type="ARBA" id="ARBA00022801"/>
    </source>
</evidence>
<keyword evidence="6" id="KW-0732">Signal</keyword>
<evidence type="ECO:0000256" key="4">
    <source>
        <dbReference type="RuleBase" id="RU361153"/>
    </source>
</evidence>
<proteinExistence type="inferred from homology"/>